<reference evidence="6 7" key="1">
    <citation type="submission" date="2024-04" db="EMBL/GenBank/DDBJ databases">
        <title>Two novel Raoultella species associated with bleeding cankers of broadleaf hosts, Raoultella scottia sp. nov. and Raoultella lignicola sp. nov.</title>
        <authorList>
            <person name="Brady C.L."/>
        </authorList>
    </citation>
    <scope>NUCLEOTIDE SEQUENCE [LARGE SCALE GENOMIC DNA]</scope>
    <source>
        <strain evidence="6 7">TW_WC1a.1</strain>
    </source>
</reference>
<evidence type="ECO:0000256" key="3">
    <source>
        <dbReference type="ARBA" id="ARBA00023263"/>
    </source>
</evidence>
<sequence>MKIKRYLPPALAGIALLTLSNQALAECQWLAGKSAAAYTYSPPIGLVGSSLLSYIIHQDYISGPTLAAMTGAANVYTDIIQCTSEEDLITFEGGDFPTGELVANSQFKFIRPNNNVRVGFVFRSSKSEGYWVYPDRTTGAPTAQTLAQLYALNGTSFSERNGRLSWSEIIVKGGYNINIYAFKAGGSVNSGHLPAGLFGSIKVGLLTVLNINFSGVDVTAASCEIKDYPAEVPLGIAYKQRFPNPGDTQNETTFSISLACEDTRLLPALAFEGATDSTHKTVFSNTTGEGYAANVGVQLMRNGSVITPGALTPATLGSVTSTAAMAYDFSARLFRLNGNMTSGAVEVPVTFTITYE</sequence>
<keyword evidence="3" id="KW-0281">Fimbrium</keyword>
<evidence type="ECO:0000256" key="1">
    <source>
        <dbReference type="ARBA" id="ARBA00004561"/>
    </source>
</evidence>
<dbReference type="SUPFAM" id="SSF49401">
    <property type="entry name" value="Bacterial adhesins"/>
    <property type="match status" value="1"/>
</dbReference>
<dbReference type="InterPro" id="IPR050263">
    <property type="entry name" value="Bact_Fimbrial_Adh_Pro"/>
</dbReference>
<dbReference type="InterPro" id="IPR000259">
    <property type="entry name" value="Adhesion_dom_fimbrial"/>
</dbReference>
<feature type="signal peptide" evidence="4">
    <location>
        <begin position="1"/>
        <end position="25"/>
    </location>
</feature>
<keyword evidence="4" id="KW-0732">Signal</keyword>
<feature type="domain" description="Fimbrial-type adhesion" evidence="5">
    <location>
        <begin position="213"/>
        <end position="355"/>
    </location>
</feature>
<accession>A0ABU9FCZ1</accession>
<comment type="subcellular location">
    <subcellularLocation>
        <location evidence="1">Fimbrium</location>
    </subcellularLocation>
</comment>
<feature type="chain" id="PRO_5047378125" evidence="4">
    <location>
        <begin position="26"/>
        <end position="356"/>
    </location>
</feature>
<dbReference type="PANTHER" id="PTHR33420:SF14">
    <property type="entry name" value="TYPE 1 FIMBRIN D-MANNOSE SPECIFIC ADHESIN"/>
    <property type="match status" value="1"/>
</dbReference>
<keyword evidence="7" id="KW-1185">Reference proteome</keyword>
<dbReference type="EMBL" id="JARXNK020000106">
    <property type="protein sequence ID" value="MEL0554242.1"/>
    <property type="molecule type" value="Genomic_DNA"/>
</dbReference>
<dbReference type="Pfam" id="PF00419">
    <property type="entry name" value="Fimbrial"/>
    <property type="match status" value="1"/>
</dbReference>
<gene>
    <name evidence="6" type="ORF">QFI96_021390</name>
</gene>
<proteinExistence type="inferred from homology"/>
<protein>
    <submittedName>
        <fullName evidence="6">Fimbrial protein</fullName>
    </submittedName>
</protein>
<name>A0ABU9FCZ1_9ENTR</name>
<evidence type="ECO:0000256" key="4">
    <source>
        <dbReference type="SAM" id="SignalP"/>
    </source>
</evidence>
<comment type="caution">
    <text evidence="6">The sequence shown here is derived from an EMBL/GenBank/DDBJ whole genome shotgun (WGS) entry which is preliminary data.</text>
</comment>
<dbReference type="Gene3D" id="2.60.40.1090">
    <property type="entry name" value="Fimbrial-type adhesion domain"/>
    <property type="match status" value="1"/>
</dbReference>
<comment type="similarity">
    <text evidence="2">Belongs to the fimbrial protein family.</text>
</comment>
<dbReference type="InterPro" id="IPR008966">
    <property type="entry name" value="Adhesion_dom_sf"/>
</dbReference>
<dbReference type="Proteomes" id="UP001312893">
    <property type="component" value="Unassembled WGS sequence"/>
</dbReference>
<dbReference type="InterPro" id="IPR036937">
    <property type="entry name" value="Adhesion_dom_fimbrial_sf"/>
</dbReference>
<dbReference type="PANTHER" id="PTHR33420">
    <property type="entry name" value="FIMBRIAL SUBUNIT ELFA-RELATED"/>
    <property type="match status" value="1"/>
</dbReference>
<dbReference type="RefSeq" id="WP_123755586.1">
    <property type="nucleotide sequence ID" value="NZ_JARXNK020000106.1"/>
</dbReference>
<evidence type="ECO:0000313" key="7">
    <source>
        <dbReference type="Proteomes" id="UP001312893"/>
    </source>
</evidence>
<evidence type="ECO:0000259" key="5">
    <source>
        <dbReference type="Pfam" id="PF00419"/>
    </source>
</evidence>
<evidence type="ECO:0000256" key="2">
    <source>
        <dbReference type="ARBA" id="ARBA00006671"/>
    </source>
</evidence>
<evidence type="ECO:0000313" key="6">
    <source>
        <dbReference type="EMBL" id="MEL0554242.1"/>
    </source>
</evidence>
<organism evidence="6 7">
    <name type="scientific">Raoultella lignicola</name>
    <dbReference type="NCBI Taxonomy" id="3040939"/>
    <lineage>
        <taxon>Bacteria</taxon>
        <taxon>Pseudomonadati</taxon>
        <taxon>Pseudomonadota</taxon>
        <taxon>Gammaproteobacteria</taxon>
        <taxon>Enterobacterales</taxon>
        <taxon>Enterobacteriaceae</taxon>
        <taxon>Klebsiella/Raoultella group</taxon>
        <taxon>Raoultella</taxon>
    </lineage>
</organism>